<dbReference type="PANTHER" id="PTHR22930:SF85">
    <property type="entry name" value="GH03217P-RELATED"/>
    <property type="match status" value="1"/>
</dbReference>
<evidence type="ECO:0000256" key="4">
    <source>
        <dbReference type="ARBA" id="ARBA00022722"/>
    </source>
</evidence>
<comment type="cofactor">
    <cofactor evidence="1">
        <name>a divalent metal cation</name>
        <dbReference type="ChEBI" id="CHEBI:60240"/>
    </cofactor>
</comment>
<keyword evidence="7" id="KW-0539">Nucleus</keyword>
<gene>
    <name evidence="10" type="ORF">PCASD_23423</name>
</gene>
<evidence type="ECO:0000259" key="9">
    <source>
        <dbReference type="Pfam" id="PF13359"/>
    </source>
</evidence>
<evidence type="ECO:0000313" key="10">
    <source>
        <dbReference type="EMBL" id="PLW26784.1"/>
    </source>
</evidence>
<dbReference type="InterPro" id="IPR027806">
    <property type="entry name" value="HARBI1_dom"/>
</dbReference>
<dbReference type="PANTHER" id="PTHR22930">
    <property type="match status" value="1"/>
</dbReference>
<evidence type="ECO:0000313" key="11">
    <source>
        <dbReference type="Proteomes" id="UP000235392"/>
    </source>
</evidence>
<organism evidence="10 11">
    <name type="scientific">Puccinia coronata f. sp. avenae</name>
    <dbReference type="NCBI Taxonomy" id="200324"/>
    <lineage>
        <taxon>Eukaryota</taxon>
        <taxon>Fungi</taxon>
        <taxon>Dikarya</taxon>
        <taxon>Basidiomycota</taxon>
        <taxon>Pucciniomycotina</taxon>
        <taxon>Pucciniomycetes</taxon>
        <taxon>Pucciniales</taxon>
        <taxon>Pucciniaceae</taxon>
        <taxon>Puccinia</taxon>
    </lineage>
</organism>
<dbReference type="GO" id="GO:0046872">
    <property type="term" value="F:metal ion binding"/>
    <property type="evidence" value="ECO:0007669"/>
    <property type="project" value="UniProtKB-KW"/>
</dbReference>
<feature type="region of interest" description="Disordered" evidence="8">
    <location>
        <begin position="568"/>
        <end position="606"/>
    </location>
</feature>
<accession>A0A2N5TMX3</accession>
<feature type="compositionally biased region" description="Basic residues" evidence="8">
    <location>
        <begin position="583"/>
        <end position="593"/>
    </location>
</feature>
<reference evidence="10 11" key="1">
    <citation type="submission" date="2017-11" db="EMBL/GenBank/DDBJ databases">
        <title>De novo assembly and phasing of dikaryotic genomes from two isolates of Puccinia coronata f. sp. avenae, the causal agent of oat crown rust.</title>
        <authorList>
            <person name="Miller M.E."/>
            <person name="Zhang Y."/>
            <person name="Omidvar V."/>
            <person name="Sperschneider J."/>
            <person name="Schwessinger B."/>
            <person name="Raley C."/>
            <person name="Palmer J.M."/>
            <person name="Garnica D."/>
            <person name="Upadhyaya N."/>
            <person name="Rathjen J."/>
            <person name="Taylor J.M."/>
            <person name="Park R.F."/>
            <person name="Dodds P.N."/>
            <person name="Hirsch C.D."/>
            <person name="Kianian S.F."/>
            <person name="Figueroa M."/>
        </authorList>
    </citation>
    <scope>NUCLEOTIDE SEQUENCE [LARGE SCALE GENOMIC DNA]</scope>
    <source>
        <strain evidence="10">12SD80</strain>
    </source>
</reference>
<protein>
    <recommendedName>
        <fullName evidence="9">DDE Tnp4 domain-containing protein</fullName>
    </recommendedName>
</protein>
<dbReference type="InterPro" id="IPR045249">
    <property type="entry name" value="HARBI1-like"/>
</dbReference>
<evidence type="ECO:0000256" key="2">
    <source>
        <dbReference type="ARBA" id="ARBA00004123"/>
    </source>
</evidence>
<comment type="subcellular location">
    <subcellularLocation>
        <location evidence="2">Nucleus</location>
    </subcellularLocation>
</comment>
<comment type="similarity">
    <text evidence="3">Belongs to the HARBI1 family.</text>
</comment>
<evidence type="ECO:0000256" key="5">
    <source>
        <dbReference type="ARBA" id="ARBA00022723"/>
    </source>
</evidence>
<sequence length="606" mass="67576">MRQPPSQHQQLLQAANSAETIMLFDSENDDSELEEFYSYCRSKLQKQYLNDWGTTTRFHPRYDLSIMQGLSESCFLQLFRMAWPCFLNLLQLIESHPIFYNSSWNPQQDPSVQLAVAICRLGSNGNGAAVFRLKNLFHVGYGINLCTTRVTKVIYQMRPRLASWPTSEEQLELSQVMQEEGFPGCVGFVDGTTIPLSQKPPIDGNHYFDRKKRYSISLTLVCDVNKKFISYLAGYPGSCHNCYVFSNMQLAQKPEQFFDQNQFLLADSAYPSNQYTIPAYKGDDLLIPENVDFNYHLAQSRVWIEHAIGILKGRFASLREMRSQIRNRHEMKAAIKWIISCVVLHNLIADLKDQWNKLYEEEEPELAPPVGQDYDDTSNDGLQGVLLPITLSAPCNASTLHLLPDLVRRPHRLARLPTTPTPDCSLPAPPPTSTSSTTSLRLPLPVARPTGLDLLHPPPCATTTRSLLSLAPPASLPRPHRPLAPPTSTTSLRLPPPVTRPTGLNLLHPPPCAATTRSPAPPPVARPTRLPAPLPPTNLPAPPPPVACPPPHLLLTPPASLSCPHLVAPNIRSPHRPPCSARTGRRPRPRVAHPTRLPARSPHRPP</sequence>
<dbReference type="GO" id="GO:0016787">
    <property type="term" value="F:hydrolase activity"/>
    <property type="evidence" value="ECO:0007669"/>
    <property type="project" value="UniProtKB-KW"/>
</dbReference>
<dbReference type="EMBL" id="PGCI01000443">
    <property type="protein sequence ID" value="PLW26784.1"/>
    <property type="molecule type" value="Genomic_DNA"/>
</dbReference>
<name>A0A2N5TMX3_9BASI</name>
<dbReference type="GO" id="GO:0004518">
    <property type="term" value="F:nuclease activity"/>
    <property type="evidence" value="ECO:0007669"/>
    <property type="project" value="UniProtKB-KW"/>
</dbReference>
<evidence type="ECO:0000256" key="6">
    <source>
        <dbReference type="ARBA" id="ARBA00022801"/>
    </source>
</evidence>
<dbReference type="AlphaFoldDB" id="A0A2N5TMX3"/>
<dbReference type="GO" id="GO:0005634">
    <property type="term" value="C:nucleus"/>
    <property type="evidence" value="ECO:0007669"/>
    <property type="project" value="UniProtKB-SubCell"/>
</dbReference>
<evidence type="ECO:0000256" key="1">
    <source>
        <dbReference type="ARBA" id="ARBA00001968"/>
    </source>
</evidence>
<dbReference type="Pfam" id="PF13359">
    <property type="entry name" value="DDE_Tnp_4"/>
    <property type="match status" value="1"/>
</dbReference>
<keyword evidence="4" id="KW-0540">Nuclease</keyword>
<feature type="region of interest" description="Disordered" evidence="8">
    <location>
        <begin position="415"/>
        <end position="443"/>
    </location>
</feature>
<keyword evidence="6" id="KW-0378">Hydrolase</keyword>
<feature type="compositionally biased region" description="Low complexity" evidence="8">
    <location>
        <begin position="433"/>
        <end position="443"/>
    </location>
</feature>
<dbReference type="Proteomes" id="UP000235392">
    <property type="component" value="Unassembled WGS sequence"/>
</dbReference>
<keyword evidence="5" id="KW-0479">Metal-binding</keyword>
<evidence type="ECO:0000256" key="8">
    <source>
        <dbReference type="SAM" id="MobiDB-lite"/>
    </source>
</evidence>
<feature type="compositionally biased region" description="Pro residues" evidence="8">
    <location>
        <begin position="519"/>
        <end position="543"/>
    </location>
</feature>
<evidence type="ECO:0000256" key="3">
    <source>
        <dbReference type="ARBA" id="ARBA00006958"/>
    </source>
</evidence>
<evidence type="ECO:0000256" key="7">
    <source>
        <dbReference type="ARBA" id="ARBA00023242"/>
    </source>
</evidence>
<feature type="domain" description="DDE Tnp4" evidence="9">
    <location>
        <begin position="189"/>
        <end position="346"/>
    </location>
</feature>
<feature type="region of interest" description="Disordered" evidence="8">
    <location>
        <begin position="470"/>
        <end position="543"/>
    </location>
</feature>
<comment type="caution">
    <text evidence="10">The sequence shown here is derived from an EMBL/GenBank/DDBJ whole genome shotgun (WGS) entry which is preliminary data.</text>
</comment>
<proteinExistence type="inferred from homology"/>